<dbReference type="GO" id="GO:0006307">
    <property type="term" value="P:DNA alkylation repair"/>
    <property type="evidence" value="ECO:0007669"/>
    <property type="project" value="TreeGrafter"/>
</dbReference>
<keyword evidence="4" id="KW-0227">DNA damage</keyword>
<dbReference type="Gene3D" id="1.10.1670.40">
    <property type="match status" value="1"/>
</dbReference>
<dbReference type="GO" id="GO:0032993">
    <property type="term" value="C:protein-DNA complex"/>
    <property type="evidence" value="ECO:0007669"/>
    <property type="project" value="TreeGrafter"/>
</dbReference>
<organism evidence="7 8">
    <name type="scientific">Candidatus Spechtbacteria bacterium SB0662_bin_43</name>
    <dbReference type="NCBI Taxonomy" id="2604897"/>
    <lineage>
        <taxon>Bacteria</taxon>
        <taxon>Candidatus Spechtiibacteriota</taxon>
    </lineage>
</organism>
<gene>
    <name evidence="7" type="ORF">F4X82_00260</name>
</gene>
<dbReference type="SMART" id="SM00478">
    <property type="entry name" value="ENDO3c"/>
    <property type="match status" value="1"/>
</dbReference>
<dbReference type="PANTHER" id="PTHR43003">
    <property type="entry name" value="DNA-3-METHYLADENINE GLYCOSYLASE"/>
    <property type="match status" value="1"/>
</dbReference>
<comment type="catalytic activity">
    <reaction evidence="1">
        <text>Hydrolysis of alkylated DNA, releasing 3-methyladenine, 3-methylguanine, 7-methylguanine and 7-methyladenine.</text>
        <dbReference type="EC" id="3.2.2.21"/>
    </reaction>
</comment>
<proteinExistence type="inferred from homology"/>
<dbReference type="GO" id="GO:0006285">
    <property type="term" value="P:base-excision repair, AP site formation"/>
    <property type="evidence" value="ECO:0007669"/>
    <property type="project" value="TreeGrafter"/>
</dbReference>
<evidence type="ECO:0000313" key="7">
    <source>
        <dbReference type="EMBL" id="MYE37943.1"/>
    </source>
</evidence>
<evidence type="ECO:0000256" key="5">
    <source>
        <dbReference type="ARBA" id="ARBA00023204"/>
    </source>
</evidence>
<evidence type="ECO:0000256" key="3">
    <source>
        <dbReference type="ARBA" id="ARBA00012000"/>
    </source>
</evidence>
<comment type="caution">
    <text evidence="7">The sequence shown here is derived from an EMBL/GenBank/DDBJ whole genome shotgun (WGS) entry which is preliminary data.</text>
</comment>
<reference evidence="7 8" key="1">
    <citation type="submission" date="2019-09" db="EMBL/GenBank/DDBJ databases">
        <title>Characterisation of the sponge microbiome using genome-centric metagenomics.</title>
        <authorList>
            <person name="Engelberts J.P."/>
            <person name="Robbins S.J."/>
            <person name="De Goeij J.M."/>
            <person name="Aranda M."/>
            <person name="Bell S.C."/>
            <person name="Webster N.S."/>
        </authorList>
    </citation>
    <scope>NUCLEOTIDE SEQUENCE [LARGE SCALE GENOMIC DNA]</scope>
    <source>
        <strain evidence="7">SB0662_bin_43</strain>
    </source>
</reference>
<evidence type="ECO:0000256" key="2">
    <source>
        <dbReference type="ARBA" id="ARBA00010817"/>
    </source>
</evidence>
<dbReference type="Gene3D" id="1.10.340.30">
    <property type="entry name" value="Hypothetical protein, domain 2"/>
    <property type="match status" value="1"/>
</dbReference>
<dbReference type="InterPro" id="IPR051912">
    <property type="entry name" value="Alkylbase_DNA_Glycosylase/TA"/>
</dbReference>
<sequence>MEYTIRDVLSKDPVLERLIQEHGVPALEKRNGSPFEALVRSIIGQQLSGAAATTIRNRLFELYGDAAVCPSAQQIRDTAPEKLQKIGVSRQKATYLYALADAYCRDESRFERFHTLSDNDITQYLVSIKGIGEWTVHMFLLFYLGREDILPTGDLGVRKGMMKVYDLPELPQSSTMTRIAAPWQPYRSFGTLLMWRALDSINPIAK</sequence>
<dbReference type="Pfam" id="PF00730">
    <property type="entry name" value="HhH-GPD"/>
    <property type="match status" value="1"/>
</dbReference>
<evidence type="ECO:0000313" key="8">
    <source>
        <dbReference type="Proteomes" id="UP000449092"/>
    </source>
</evidence>
<feature type="domain" description="HhH-GPD" evidence="6">
    <location>
        <begin position="43"/>
        <end position="199"/>
    </location>
</feature>
<dbReference type="FunFam" id="1.10.340.30:FF:000004">
    <property type="entry name" value="DNA-3-methyladenine glycosylase II"/>
    <property type="match status" value="1"/>
</dbReference>
<dbReference type="InterPro" id="IPR003265">
    <property type="entry name" value="HhH-GPD_domain"/>
</dbReference>
<dbReference type="EMBL" id="VXOY01000004">
    <property type="protein sequence ID" value="MYE37943.1"/>
    <property type="molecule type" value="Genomic_DNA"/>
</dbReference>
<name>A0A845DKW5_9BACT</name>
<accession>A0A845DKW5</accession>
<dbReference type="EC" id="3.2.2.21" evidence="3"/>
<dbReference type="GO" id="GO:0032131">
    <property type="term" value="F:alkylated DNA binding"/>
    <property type="evidence" value="ECO:0007669"/>
    <property type="project" value="TreeGrafter"/>
</dbReference>
<protein>
    <recommendedName>
        <fullName evidence="3">DNA-3-methyladenine glycosylase II</fullName>
        <ecNumber evidence="3">3.2.2.21</ecNumber>
    </recommendedName>
</protein>
<dbReference type="GO" id="GO:0043916">
    <property type="term" value="F:DNA-7-methylguanine glycosylase activity"/>
    <property type="evidence" value="ECO:0007669"/>
    <property type="project" value="TreeGrafter"/>
</dbReference>
<dbReference type="SUPFAM" id="SSF48150">
    <property type="entry name" value="DNA-glycosylase"/>
    <property type="match status" value="1"/>
</dbReference>
<evidence type="ECO:0000256" key="1">
    <source>
        <dbReference type="ARBA" id="ARBA00000086"/>
    </source>
</evidence>
<evidence type="ECO:0000256" key="4">
    <source>
        <dbReference type="ARBA" id="ARBA00022763"/>
    </source>
</evidence>
<keyword evidence="5" id="KW-0234">DNA repair</keyword>
<dbReference type="PANTHER" id="PTHR43003:SF5">
    <property type="entry name" value="DNA-3-METHYLADENINE GLYCOSYLASE"/>
    <property type="match status" value="1"/>
</dbReference>
<comment type="similarity">
    <text evidence="2">Belongs to the alkylbase DNA glycosidase AlkA family.</text>
</comment>
<dbReference type="GO" id="GO:0008725">
    <property type="term" value="F:DNA-3-methyladenine glycosylase activity"/>
    <property type="evidence" value="ECO:0007669"/>
    <property type="project" value="TreeGrafter"/>
</dbReference>
<dbReference type="AlphaFoldDB" id="A0A845DKW5"/>
<dbReference type="CDD" id="cd00056">
    <property type="entry name" value="ENDO3c"/>
    <property type="match status" value="1"/>
</dbReference>
<dbReference type="InterPro" id="IPR011257">
    <property type="entry name" value="DNA_glycosylase"/>
</dbReference>
<evidence type="ECO:0000259" key="6">
    <source>
        <dbReference type="SMART" id="SM00478"/>
    </source>
</evidence>
<dbReference type="Proteomes" id="UP000449092">
    <property type="component" value="Unassembled WGS sequence"/>
</dbReference>